<evidence type="ECO:0000313" key="1">
    <source>
        <dbReference type="EMBL" id="SCM71366.1"/>
    </source>
</evidence>
<protein>
    <recommendedName>
        <fullName evidence="2">Methyl-accepting chemotaxis protein</fullName>
    </recommendedName>
</protein>
<organism evidence="1">
    <name type="scientific">uncultured Desulfovibrio sp</name>
    <dbReference type="NCBI Taxonomy" id="167968"/>
    <lineage>
        <taxon>Bacteria</taxon>
        <taxon>Pseudomonadati</taxon>
        <taxon>Thermodesulfobacteriota</taxon>
        <taxon>Desulfovibrionia</taxon>
        <taxon>Desulfovibrionales</taxon>
        <taxon>Desulfovibrionaceae</taxon>
        <taxon>Desulfovibrio</taxon>
        <taxon>environmental samples</taxon>
    </lineage>
</organism>
<reference evidence="1" key="1">
    <citation type="submission" date="2016-08" db="EMBL/GenBank/DDBJ databases">
        <authorList>
            <person name="Seilhamer J.J."/>
        </authorList>
    </citation>
    <scope>NUCLEOTIDE SEQUENCE</scope>
    <source>
        <strain evidence="1">86-1</strain>
    </source>
</reference>
<dbReference type="EMBL" id="FMJC01000001">
    <property type="protein sequence ID" value="SCM71366.1"/>
    <property type="molecule type" value="Genomic_DNA"/>
</dbReference>
<evidence type="ECO:0008006" key="2">
    <source>
        <dbReference type="Google" id="ProtNLM"/>
    </source>
</evidence>
<dbReference type="InterPro" id="IPR025503">
    <property type="entry name" value="DUF4391"/>
</dbReference>
<name>A0A212L1I0_9BACT</name>
<dbReference type="Pfam" id="PF14335">
    <property type="entry name" value="DUF4391"/>
    <property type="match status" value="1"/>
</dbReference>
<dbReference type="AlphaFoldDB" id="A0A212L1I0"/>
<sequence>MTTLFAYPTNAAFGRVLPKSKIYERTQPTTAVKELFVRQIEQIVWQYKLATETINVQGTAAVPEIQIFHIALKTGELKPEALRCIDQAIPFPLVFELHHEGNVKSIAAYKRPSEADAAKSVISTYFATDWLPEGTPRQPLPVVFDLEALYAQLLAPLLPYPPRQGESLQTQVDRMDQIGQLQRELERCEARLAKERQFNRKVAMNAEKRELQLVFKALIDV</sequence>
<gene>
    <name evidence="1" type="ORF">KL86DES1_11023</name>
</gene>
<accession>A0A212L1I0</accession>
<proteinExistence type="predicted"/>
<dbReference type="RefSeq" id="WP_179979756.1">
    <property type="nucleotide sequence ID" value="NZ_LT608333.1"/>
</dbReference>